<feature type="region of interest" description="Disordered" evidence="1">
    <location>
        <begin position="65"/>
        <end position="136"/>
    </location>
</feature>
<reference evidence="2 3" key="1">
    <citation type="submission" date="2019-03" db="EMBL/GenBank/DDBJ databases">
        <title>Single cell metagenomics reveals metabolic interactions within the superorganism composed of flagellate Streblomastix strix and complex community of Bacteroidetes bacteria on its surface.</title>
        <authorList>
            <person name="Treitli S.C."/>
            <person name="Kolisko M."/>
            <person name="Husnik F."/>
            <person name="Keeling P."/>
            <person name="Hampl V."/>
        </authorList>
    </citation>
    <scope>NUCLEOTIDE SEQUENCE [LARGE SCALE GENOMIC DNA]</scope>
    <source>
        <strain evidence="2">ST1C</strain>
    </source>
</reference>
<accession>A0A5J4VMX9</accession>
<dbReference type="AlphaFoldDB" id="A0A5J4VMX9"/>
<sequence length="468" mass="52900">MSGSDEYFDVQNFFDGKGGIQGFLEVQVGDIVKVIEKDFVYYTVEKGGKMGKVPKWMLKKCESGSISTQGSSCIGQKGESSKSSLPYVQPQSFSEKQSQINQQFEIKSQEPKVEQKQRIEEDSKSDNRKIEEVGSDQKTDQLQMIIDIMQKLIKGTEQEKNQTRKDKENGCLKLVQILKGDESQQLRENVTKSGIAEKLDIIFQRWEFSNITVPFIEAFFYITEPQYNKIGEILIKIEPYYGLVKILKHTDNKVVEFAICSLRNILEIGLKLDPKNQQHPQYIKMTTSEKISTVAEVFKQTKNISIANNCALVMGLALRGNSDQFGSSGLKNDVINRLRSIADDSNRTLKNLAIQTLEGLNVDASDLEQLKRNDTKGGSDQDEEDDEVEPTFPFRLFFQQGQSQQQMNPMFGFLQNFFGGQIQSVNQSSVKVAEKNDASYKDVSLQTIAADIAHPLTGSEEQQKQQKI</sequence>
<feature type="compositionally biased region" description="Basic and acidic residues" evidence="1">
    <location>
        <begin position="107"/>
        <end position="136"/>
    </location>
</feature>
<dbReference type="Proteomes" id="UP000324800">
    <property type="component" value="Unassembled WGS sequence"/>
</dbReference>
<feature type="compositionally biased region" description="Polar residues" evidence="1">
    <location>
        <begin position="65"/>
        <end position="74"/>
    </location>
</feature>
<comment type="caution">
    <text evidence="2">The sequence shown here is derived from an EMBL/GenBank/DDBJ whole genome shotgun (WGS) entry which is preliminary data.</text>
</comment>
<gene>
    <name evidence="2" type="ORF">EZS28_020542</name>
</gene>
<dbReference type="InterPro" id="IPR016024">
    <property type="entry name" value="ARM-type_fold"/>
</dbReference>
<evidence type="ECO:0000256" key="1">
    <source>
        <dbReference type="SAM" id="MobiDB-lite"/>
    </source>
</evidence>
<evidence type="ECO:0000313" key="3">
    <source>
        <dbReference type="Proteomes" id="UP000324800"/>
    </source>
</evidence>
<proteinExistence type="predicted"/>
<protein>
    <recommendedName>
        <fullName evidence="4">SH3 domain-containing protein</fullName>
    </recommendedName>
</protein>
<name>A0A5J4VMX9_9EUKA</name>
<dbReference type="SUPFAM" id="SSF48371">
    <property type="entry name" value="ARM repeat"/>
    <property type="match status" value="1"/>
</dbReference>
<evidence type="ECO:0008006" key="4">
    <source>
        <dbReference type="Google" id="ProtNLM"/>
    </source>
</evidence>
<organism evidence="2 3">
    <name type="scientific">Streblomastix strix</name>
    <dbReference type="NCBI Taxonomy" id="222440"/>
    <lineage>
        <taxon>Eukaryota</taxon>
        <taxon>Metamonada</taxon>
        <taxon>Preaxostyla</taxon>
        <taxon>Oxymonadida</taxon>
        <taxon>Streblomastigidae</taxon>
        <taxon>Streblomastix</taxon>
    </lineage>
</organism>
<dbReference type="EMBL" id="SNRW01006000">
    <property type="protein sequence ID" value="KAA6383931.1"/>
    <property type="molecule type" value="Genomic_DNA"/>
</dbReference>
<evidence type="ECO:0000313" key="2">
    <source>
        <dbReference type="EMBL" id="KAA6383931.1"/>
    </source>
</evidence>
<feature type="compositionally biased region" description="Polar residues" evidence="1">
    <location>
        <begin position="81"/>
        <end position="106"/>
    </location>
</feature>